<name>A0A0G0YH43_UNCC2</name>
<dbReference type="SUPFAM" id="SSF57716">
    <property type="entry name" value="Glucocorticoid receptor-like (DNA-binding domain)"/>
    <property type="match status" value="1"/>
</dbReference>
<evidence type="ECO:0000256" key="1">
    <source>
        <dbReference type="ARBA" id="ARBA00022723"/>
    </source>
</evidence>
<dbReference type="AlphaFoldDB" id="A0A0G0YH43"/>
<keyword evidence="1" id="KW-0479">Metal-binding</keyword>
<evidence type="ECO:0000313" key="6">
    <source>
        <dbReference type="EMBL" id="KKS08871.1"/>
    </source>
</evidence>
<evidence type="ECO:0000259" key="5">
    <source>
        <dbReference type="Pfam" id="PF01258"/>
    </source>
</evidence>
<accession>A0A0G0YH43</accession>
<comment type="caution">
    <text evidence="6">The sequence shown here is derived from an EMBL/GenBank/DDBJ whole genome shotgun (WGS) entry which is preliminary data.</text>
</comment>
<dbReference type="GO" id="GO:0008270">
    <property type="term" value="F:zinc ion binding"/>
    <property type="evidence" value="ECO:0007669"/>
    <property type="project" value="UniProtKB-KW"/>
</dbReference>
<dbReference type="PANTHER" id="PTHR33823">
    <property type="entry name" value="RNA POLYMERASE-BINDING TRANSCRIPTION FACTOR DKSA-RELATED"/>
    <property type="match status" value="1"/>
</dbReference>
<protein>
    <recommendedName>
        <fullName evidence="5">Zinc finger DksA/TraR C4-type domain-containing protein</fullName>
    </recommendedName>
</protein>
<evidence type="ECO:0000313" key="7">
    <source>
        <dbReference type="Proteomes" id="UP000033869"/>
    </source>
</evidence>
<gene>
    <name evidence="6" type="ORF">UU65_C0004G0082</name>
</gene>
<evidence type="ECO:0000256" key="4">
    <source>
        <dbReference type="PROSITE-ProRule" id="PRU00510"/>
    </source>
</evidence>
<reference evidence="6 7" key="1">
    <citation type="journal article" date="2015" name="Nature">
        <title>rRNA introns, odd ribosomes, and small enigmatic genomes across a large radiation of phyla.</title>
        <authorList>
            <person name="Brown C.T."/>
            <person name="Hug L.A."/>
            <person name="Thomas B.C."/>
            <person name="Sharon I."/>
            <person name="Castelle C.J."/>
            <person name="Singh A."/>
            <person name="Wilkins M.J."/>
            <person name="Williams K.H."/>
            <person name="Banfield J.F."/>
        </authorList>
    </citation>
    <scope>NUCLEOTIDE SEQUENCE [LARGE SCALE GENOMIC DNA]</scope>
</reference>
<proteinExistence type="predicted"/>
<keyword evidence="2" id="KW-0863">Zinc-finger</keyword>
<dbReference type="EMBL" id="LCBL01000004">
    <property type="protein sequence ID" value="KKS08871.1"/>
    <property type="molecule type" value="Genomic_DNA"/>
</dbReference>
<sequence length="125" mass="14313">MLSKEFVGEQKKKLESRLKEVGEEIEYVGERTADGHWRPRFVDWGDDAASGNIGDEWTETAGEQAQFEERLAVLKSLLNIKTNIENALERIDSGTYGRCSNCDRFIERERLEVIPEADTCIKCQD</sequence>
<keyword evidence="3" id="KW-0862">Zinc</keyword>
<dbReference type="PROSITE" id="PS51128">
    <property type="entry name" value="ZF_DKSA_2"/>
    <property type="match status" value="1"/>
</dbReference>
<dbReference type="PROSITE" id="PS01102">
    <property type="entry name" value="ZF_DKSA_1"/>
    <property type="match status" value="1"/>
</dbReference>
<evidence type="ECO:0000256" key="3">
    <source>
        <dbReference type="ARBA" id="ARBA00022833"/>
    </source>
</evidence>
<dbReference type="InterPro" id="IPR000962">
    <property type="entry name" value="Znf_DskA_TraR"/>
</dbReference>
<dbReference type="Pfam" id="PF01258">
    <property type="entry name" value="zf-dskA_traR"/>
    <property type="match status" value="1"/>
</dbReference>
<feature type="zinc finger region" description="dksA C4-type" evidence="4">
    <location>
        <begin position="99"/>
        <end position="123"/>
    </location>
</feature>
<dbReference type="Proteomes" id="UP000033869">
    <property type="component" value="Unassembled WGS sequence"/>
</dbReference>
<dbReference type="InterPro" id="IPR020458">
    <property type="entry name" value="Znf_DskA_TraR_CS"/>
</dbReference>
<feature type="domain" description="Zinc finger DksA/TraR C4-type" evidence="5">
    <location>
        <begin position="94"/>
        <end position="124"/>
    </location>
</feature>
<dbReference type="Gene3D" id="1.20.120.910">
    <property type="entry name" value="DksA, coiled-coil domain"/>
    <property type="match status" value="1"/>
</dbReference>
<organism evidence="6 7">
    <name type="scientific">candidate division CPR2 bacterium GW2011_GWC1_41_48</name>
    <dbReference type="NCBI Taxonomy" id="1618344"/>
    <lineage>
        <taxon>Bacteria</taxon>
        <taxon>Bacteria division CPR2</taxon>
    </lineage>
</organism>
<evidence type="ECO:0000256" key="2">
    <source>
        <dbReference type="ARBA" id="ARBA00022771"/>
    </source>
</evidence>